<reference evidence="3" key="1">
    <citation type="submission" date="2023-10" db="EMBL/GenBank/DDBJ databases">
        <authorList>
            <person name="Noh H."/>
        </authorList>
    </citation>
    <scope>NUCLEOTIDE SEQUENCE</scope>
    <source>
        <strain evidence="3">DUCC4014</strain>
    </source>
</reference>
<feature type="region of interest" description="Disordered" evidence="1">
    <location>
        <begin position="519"/>
        <end position="547"/>
    </location>
</feature>
<dbReference type="Proteomes" id="UP000827549">
    <property type="component" value="Chromosome 6"/>
</dbReference>
<keyword evidence="2" id="KW-0732">Signal</keyword>
<gene>
    <name evidence="3" type="ORF">LOC62_06G007901</name>
</gene>
<sequence>MRCLLTAVAAFLPAIGAHVLAATSSALSVPPRPVSFSNSNGIPMPPQGIYPFSVNTPLVQMTPTGLGPPSQVWNMTYTNISSSDFVPGMIGLGQAQYTTTLGSTTGMGTASLSFQFVGTAVSFLGSAGFFDVIDWRVDGVTALPDGSNGINPDMGFGWSAEVAWARNLEWGLHNCTLAVTTTYQEVMLREVIIVTGIQGDKKRIQINAVEDTNTPSASFNKTGNWYVFTPPEGDTRYTVLRTNETGSLRYKVPKNTSYIEVWGSTGWNYSNYSVTLTPPPPFNPPVFNYSASTPYYVSAYTLSWAILDPSVNYTLEYKTYGGPAEVWQVQYYLAEETPVKSTTTNSNSKAGGSGMSVGAIAGAVVGALLGPGAKFFKWTAEVTPARTPSTAIQGYGDGQLGLNPAGNATSPTSPIRSQHTEDTSSSGGPSWNSSSNTGPTMHVTNETLAPATFKTLATTPSPQADRPHPRISATAPHPVTVQERDAGAQVIHIVQYVPPAYDNSLRPANIATATVDARSTGASTSHGMIADDPTKPGGVRPLPNTPS</sequence>
<feature type="region of interest" description="Disordered" evidence="1">
    <location>
        <begin position="388"/>
        <end position="443"/>
    </location>
</feature>
<feature type="signal peptide" evidence="2">
    <location>
        <begin position="1"/>
        <end position="21"/>
    </location>
</feature>
<dbReference type="EMBL" id="CP086719">
    <property type="protein sequence ID" value="WOO84378.1"/>
    <property type="molecule type" value="Genomic_DNA"/>
</dbReference>
<dbReference type="AlphaFoldDB" id="A0AAF0YCU3"/>
<evidence type="ECO:0000313" key="4">
    <source>
        <dbReference type="Proteomes" id="UP000827549"/>
    </source>
</evidence>
<feature type="compositionally biased region" description="Low complexity" evidence="1">
    <location>
        <begin position="423"/>
        <end position="440"/>
    </location>
</feature>
<name>A0AAF0YCU3_9TREE</name>
<feature type="chain" id="PRO_5042149109" evidence="2">
    <location>
        <begin position="22"/>
        <end position="547"/>
    </location>
</feature>
<proteinExistence type="predicted"/>
<keyword evidence="4" id="KW-1185">Reference proteome</keyword>
<evidence type="ECO:0000313" key="3">
    <source>
        <dbReference type="EMBL" id="WOO84378.1"/>
    </source>
</evidence>
<feature type="compositionally biased region" description="Polar residues" evidence="1">
    <location>
        <begin position="406"/>
        <end position="417"/>
    </location>
</feature>
<protein>
    <submittedName>
        <fullName evidence="3">Uncharacterized protein</fullName>
    </submittedName>
</protein>
<accession>A0AAF0YCU3</accession>
<evidence type="ECO:0000256" key="2">
    <source>
        <dbReference type="SAM" id="SignalP"/>
    </source>
</evidence>
<evidence type="ECO:0000256" key="1">
    <source>
        <dbReference type="SAM" id="MobiDB-lite"/>
    </source>
</evidence>
<dbReference type="GeneID" id="87811071"/>
<organism evidence="3 4">
    <name type="scientific">Vanrija pseudolonga</name>
    <dbReference type="NCBI Taxonomy" id="143232"/>
    <lineage>
        <taxon>Eukaryota</taxon>
        <taxon>Fungi</taxon>
        <taxon>Dikarya</taxon>
        <taxon>Basidiomycota</taxon>
        <taxon>Agaricomycotina</taxon>
        <taxon>Tremellomycetes</taxon>
        <taxon>Trichosporonales</taxon>
        <taxon>Trichosporonaceae</taxon>
        <taxon>Vanrija</taxon>
    </lineage>
</organism>
<dbReference type="RefSeq" id="XP_062630404.1">
    <property type="nucleotide sequence ID" value="XM_062774420.1"/>
</dbReference>